<protein>
    <recommendedName>
        <fullName evidence="3">DUF4398 domain-containing protein</fullName>
    </recommendedName>
</protein>
<sequence length="123" mass="13317">MTVSTKPSTVTINEHSSIAFPQAAALIRQGYVFTGEPPTTYLNGQASINLTLGAPDQHAVNAAEATIKLYTDLAEAASQRDAAKAALHTAEAIERQNRKAAFDVQIADQEKVIRKLKEQQKKI</sequence>
<evidence type="ECO:0000313" key="2">
    <source>
        <dbReference type="Proteomes" id="UP000503117"/>
    </source>
</evidence>
<reference evidence="1 2" key="1">
    <citation type="submission" date="2020-04" db="EMBL/GenBank/DDBJ databases">
        <title>Genome sequencing of novel species.</title>
        <authorList>
            <person name="Heo J."/>
            <person name="Kim S.-J."/>
            <person name="Kim J.-S."/>
            <person name="Hong S.-B."/>
            <person name="Kwon S.-W."/>
        </authorList>
    </citation>
    <scope>NUCLEOTIDE SEQUENCE [LARGE SCALE GENOMIC DNA]</scope>
    <source>
        <strain evidence="1 2">AF9R3</strain>
    </source>
</reference>
<name>A0ABX6M6I2_9BURK</name>
<proteinExistence type="predicted"/>
<dbReference type="RefSeq" id="WP_169111749.1">
    <property type="nucleotide sequence ID" value="NZ_CP051684.1"/>
</dbReference>
<dbReference type="EMBL" id="CP051684">
    <property type="protein sequence ID" value="QJD89908.1"/>
    <property type="molecule type" value="Genomic_DNA"/>
</dbReference>
<evidence type="ECO:0000313" key="1">
    <source>
        <dbReference type="EMBL" id="QJD89908.1"/>
    </source>
</evidence>
<keyword evidence="2" id="KW-1185">Reference proteome</keyword>
<accession>A0ABX6M6I2</accession>
<gene>
    <name evidence="1" type="ORF">HH213_07225</name>
</gene>
<evidence type="ECO:0008006" key="3">
    <source>
        <dbReference type="Google" id="ProtNLM"/>
    </source>
</evidence>
<organism evidence="1 2">
    <name type="scientific">Duganella dendranthematis</name>
    <dbReference type="NCBI Taxonomy" id="2728021"/>
    <lineage>
        <taxon>Bacteria</taxon>
        <taxon>Pseudomonadati</taxon>
        <taxon>Pseudomonadota</taxon>
        <taxon>Betaproteobacteria</taxon>
        <taxon>Burkholderiales</taxon>
        <taxon>Oxalobacteraceae</taxon>
        <taxon>Telluria group</taxon>
        <taxon>Duganella</taxon>
    </lineage>
</organism>
<dbReference type="Proteomes" id="UP000503117">
    <property type="component" value="Chromosome"/>
</dbReference>